<protein>
    <submittedName>
        <fullName evidence="1">Uncharacterized protein</fullName>
    </submittedName>
</protein>
<proteinExistence type="predicted"/>
<dbReference type="Gene3D" id="2.160.20.10">
    <property type="entry name" value="Single-stranded right-handed beta-helix, Pectin lyase-like"/>
    <property type="match status" value="1"/>
</dbReference>
<reference evidence="1 2" key="1">
    <citation type="submission" date="2016-04" db="EMBL/GenBank/DDBJ databases">
        <authorList>
            <person name="Qiu J."/>
        </authorList>
    </citation>
    <scope>NUCLEOTIDE SEQUENCE [LARGE SCALE GENOMIC DNA]</scope>
    <source>
        <strain evidence="1 2">JQ581</strain>
    </source>
</reference>
<organism evidence="1 2">
    <name type="scientific">Pseudomonas putida</name>
    <name type="common">Arthrobacter siderocapsulatus</name>
    <dbReference type="NCBI Taxonomy" id="303"/>
    <lineage>
        <taxon>Bacteria</taxon>
        <taxon>Pseudomonadati</taxon>
        <taxon>Pseudomonadota</taxon>
        <taxon>Gammaproteobacteria</taxon>
        <taxon>Pseudomonadales</taxon>
        <taxon>Pseudomonadaceae</taxon>
        <taxon>Pseudomonas</taxon>
    </lineage>
</organism>
<accession>A0AAP9MUR6</accession>
<dbReference type="AlphaFoldDB" id="A0AAP9MUR6"/>
<sequence length="246" mass="25623">MSLESVVGELMLVGKELIATYTGKINAINASVAAAIAAVPSNTKKFYVNPVSGDDTAEGTAEAPLKTIGRAVSRTPSGGVLDILLQADYTMDSRITVENKRMHINSDKDGVKRKLKAGHYRTTDGSQTYMAGFLLSRGAESLLTNTQVELPSPAGLTPVPSGMRNSFFTVDIQGGSAIASVKLSSSEVISAADSAAYLVGASHSALALEVYDCIFPANFGGRYVFGVPSGTAPATLSNLLTNLNSL</sequence>
<reference evidence="1 2" key="2">
    <citation type="submission" date="2020-04" db="EMBL/GenBank/DDBJ databases">
        <title>Complete genome sequence of Pseudomonas putida strain JQ581.</title>
        <authorList>
            <person name="Mu Y."/>
        </authorList>
    </citation>
    <scope>NUCLEOTIDE SEQUENCE [LARGE SCALE GENOMIC DNA]</scope>
    <source>
        <strain evidence="1 2">JQ581</strain>
    </source>
</reference>
<name>A0AAP9MUR6_PSEPU</name>
<dbReference type="InterPro" id="IPR012334">
    <property type="entry name" value="Pectin_lyas_fold"/>
</dbReference>
<dbReference type="SUPFAM" id="SSF51126">
    <property type="entry name" value="Pectin lyase-like"/>
    <property type="match status" value="1"/>
</dbReference>
<evidence type="ECO:0000313" key="1">
    <source>
        <dbReference type="EMBL" id="QJQ08207.1"/>
    </source>
</evidence>
<dbReference type="Proteomes" id="UP000076857">
    <property type="component" value="Chromosome"/>
</dbReference>
<evidence type="ECO:0000313" key="2">
    <source>
        <dbReference type="Proteomes" id="UP000076857"/>
    </source>
</evidence>
<dbReference type="EMBL" id="CP050951">
    <property type="protein sequence ID" value="QJQ08207.1"/>
    <property type="molecule type" value="Genomic_DNA"/>
</dbReference>
<dbReference type="InterPro" id="IPR011050">
    <property type="entry name" value="Pectin_lyase_fold/virulence"/>
</dbReference>
<dbReference type="RefSeq" id="WP_063424005.1">
    <property type="nucleotide sequence ID" value="NZ_CP050951.1"/>
</dbReference>
<gene>
    <name evidence="1" type="ORF">A3L25_001790</name>
</gene>